<dbReference type="Pfam" id="PF13450">
    <property type="entry name" value="NAD_binding_8"/>
    <property type="match status" value="1"/>
</dbReference>
<dbReference type="RefSeq" id="WP_160901773.1">
    <property type="nucleotide sequence ID" value="NZ_CP102850.1"/>
</dbReference>
<reference evidence="1 2" key="1">
    <citation type="submission" date="2019-11" db="EMBL/GenBank/DDBJ databases">
        <title>Gordonia sp. nov., a novel actinobacterium isolated from mangrove soil in Hainan.</title>
        <authorList>
            <person name="Huang X."/>
            <person name="Xie Y."/>
            <person name="Chu X."/>
            <person name="Xiao K."/>
        </authorList>
    </citation>
    <scope>NUCLEOTIDE SEQUENCE [LARGE SCALE GENOMIC DNA]</scope>
    <source>
        <strain evidence="1 2">HNM0687</strain>
    </source>
</reference>
<dbReference type="EMBL" id="WMBR01000002">
    <property type="protein sequence ID" value="MXP21598.1"/>
    <property type="molecule type" value="Genomic_DNA"/>
</dbReference>
<dbReference type="Gene3D" id="3.50.50.60">
    <property type="entry name" value="FAD/NAD(P)-binding domain"/>
    <property type="match status" value="1"/>
</dbReference>
<comment type="caution">
    <text evidence="1">The sequence shown here is derived from an EMBL/GenBank/DDBJ whole genome shotgun (WGS) entry which is preliminary data.</text>
</comment>
<dbReference type="Proteomes" id="UP000475545">
    <property type="component" value="Unassembled WGS sequence"/>
</dbReference>
<dbReference type="InterPro" id="IPR036188">
    <property type="entry name" value="FAD/NAD-bd_sf"/>
</dbReference>
<evidence type="ECO:0000313" key="2">
    <source>
        <dbReference type="Proteomes" id="UP000475545"/>
    </source>
</evidence>
<proteinExistence type="predicted"/>
<dbReference type="SUPFAM" id="SSF51905">
    <property type="entry name" value="FAD/NAD(P)-binding domain"/>
    <property type="match status" value="1"/>
</dbReference>
<accession>A0A6L7GSU9</accession>
<dbReference type="PANTHER" id="PTHR10668:SF105">
    <property type="entry name" value="DEHYDROGENASE-RELATED"/>
    <property type="match status" value="1"/>
</dbReference>
<evidence type="ECO:0000313" key="1">
    <source>
        <dbReference type="EMBL" id="MXP21598.1"/>
    </source>
</evidence>
<dbReference type="AlphaFoldDB" id="A0A6L7GSU9"/>
<name>A0A6L7GSU9_9ACTN</name>
<keyword evidence="2" id="KW-1185">Reference proteome</keyword>
<gene>
    <name evidence="1" type="ORF">GIY30_09565</name>
</gene>
<sequence>MTSAVVVGSGPNGLTAAVVLARAGVSVRVVEAADRIGGGARTEALMRADVLHDVCSAVHPMGAASPAFRQLRLEEFGLRWRLPELDCAHPLDDGRAALLRRSVGETAVGLGNDREVWQDLIGGLADDFGDIADDVLGPMVRMPRHPVQLAGFGLRALYPATALARVFRDDATRALFAGVAAHSFTRLDRPGSAAAGLMLLAAGHRQGWPVAEGGSQAIIGALAAALIDAGGAITTGMRVERIDEVEPADLILLDVMPSAAVGMLGDRLPTRRARQFARYPHGPAAFKVDYLIDGEVGWSDRDCARAGTVHLGGGIAEIAAAEADAVAGRMPARPFTLVAQQWLADPSRASGSVKPLWAYAHVPHGYTGDATEAVTAQIERFAPGFRSRIIGSVSTSPAEFERGNPNYVGGDIGGGRNDLRHLLARPRLSANPYATGAPGVFLCSSATPPGGGVHGMCGYRAAHAALSYLSR</sequence>
<dbReference type="PANTHER" id="PTHR10668">
    <property type="entry name" value="PHYTOENE DEHYDROGENASE"/>
    <property type="match status" value="1"/>
</dbReference>
<protein>
    <submittedName>
        <fullName evidence="1">NAD(P)-binding protein</fullName>
    </submittedName>
</protein>
<organism evidence="1 2">
    <name type="scientific">Gordonia mangrovi</name>
    <dbReference type="NCBI Taxonomy" id="2665643"/>
    <lineage>
        <taxon>Bacteria</taxon>
        <taxon>Bacillati</taxon>
        <taxon>Actinomycetota</taxon>
        <taxon>Actinomycetes</taxon>
        <taxon>Mycobacteriales</taxon>
        <taxon>Gordoniaceae</taxon>
        <taxon>Gordonia</taxon>
    </lineage>
</organism>